<reference evidence="4 6" key="1">
    <citation type="submission" date="2015-09" db="EMBL/GenBank/DDBJ databases">
        <title>Genome announcement of multiple Pseudomonas syringae strains.</title>
        <authorList>
            <person name="Thakur S."/>
            <person name="Wang P.W."/>
            <person name="Gong Y."/>
            <person name="Weir B.S."/>
            <person name="Guttman D.S."/>
        </authorList>
    </citation>
    <scope>NUCLEOTIDE SEQUENCE [LARGE SCALE GENOMIC DNA]</scope>
    <source>
        <strain evidence="4 6">ICMP4531</strain>
    </source>
</reference>
<dbReference type="PATRIC" id="fig|251654.3.peg.1702"/>
<comment type="similarity">
    <text evidence="1">Belongs to the aldehyde dehydrogenase family.</text>
</comment>
<name>A0A0N8RNM0_9PSED</name>
<dbReference type="InterPro" id="IPR015590">
    <property type="entry name" value="Aldehyde_DH_dom"/>
</dbReference>
<evidence type="ECO:0000256" key="2">
    <source>
        <dbReference type="ARBA" id="ARBA00023002"/>
    </source>
</evidence>
<dbReference type="SUPFAM" id="SSF53720">
    <property type="entry name" value="ALDH-like"/>
    <property type="match status" value="1"/>
</dbReference>
<evidence type="ECO:0000313" key="5">
    <source>
        <dbReference type="EMBL" id="RMV51154.1"/>
    </source>
</evidence>
<proteinExistence type="inferred from homology"/>
<sequence length="550" mass="58194">MAEISADKAPKQVRDVSGMHTAEYSLQLRRSALFIPNALLAYGYRTARSQMARPCPSSLQGARWMTTQSLNSHRVDPDTAQKFYIDGRWSAPLDPTSIAVINPATEEVVAHVASGTAADVDRAVTAARAAFAGWSGTPPHVRAEIIGRIHALILERKEQLAQAISLEMGAAISSARAMQVPLAAEHVRVARDLLATYRFQNVEGGTAIEREPIGVCGLITPWNWPLYQITAKVAPAIAAGCTVVLKPSELSPLSALLFAQLVHDAGLPPGVFNLVNGSGPEVGGAMAAHPDIDMISITGSNRAGALVAQAAALTVKRVTQELGGKSPNILLPDADFAKAVPPGVMAAFRNVGQSCSAPTRMIVPRSRLAEVEALAAETAGAIIVGDPQSEGTVLGPIANEAQFHRVQAMIDAGLSEGAKLVCGGPGRVNGHERGFYTRPTVFSEVDSSMRIAREEIFGPVLCLIAYDTVDEAVAIANDTVYGLGAHVQGQDLAVARSVASRIRAGQVHLNYPAWNPMAPFGGYKRSGNGREYGVQGFEEYLETKAIVGFC</sequence>
<dbReference type="InterPro" id="IPR016161">
    <property type="entry name" value="Ald_DH/histidinol_DH"/>
</dbReference>
<evidence type="ECO:0000313" key="6">
    <source>
        <dbReference type="Proteomes" id="UP000050557"/>
    </source>
</evidence>
<dbReference type="PANTHER" id="PTHR42804:SF1">
    <property type="entry name" value="ALDEHYDE DEHYDROGENASE-RELATED"/>
    <property type="match status" value="1"/>
</dbReference>
<dbReference type="Proteomes" id="UP000050557">
    <property type="component" value="Unassembled WGS sequence"/>
</dbReference>
<gene>
    <name evidence="4" type="ORF">ALO68_100112</name>
    <name evidence="5" type="ORF">ALP10_04802</name>
</gene>
<feature type="domain" description="Aldehyde dehydrogenase" evidence="3">
    <location>
        <begin position="96"/>
        <end position="546"/>
    </location>
</feature>
<dbReference type="Gene3D" id="3.40.309.10">
    <property type="entry name" value="Aldehyde Dehydrogenase, Chain A, domain 2"/>
    <property type="match status" value="1"/>
</dbReference>
<dbReference type="Proteomes" id="UP000279173">
    <property type="component" value="Unassembled WGS sequence"/>
</dbReference>
<evidence type="ECO:0000313" key="4">
    <source>
        <dbReference type="EMBL" id="KPX45967.1"/>
    </source>
</evidence>
<protein>
    <submittedName>
        <fullName evidence="4 5">Aldehyde dehydrogenase</fullName>
    </submittedName>
</protein>
<dbReference type="Pfam" id="PF00171">
    <property type="entry name" value="Aldedh"/>
    <property type="match status" value="1"/>
</dbReference>
<organism evidence="4 6">
    <name type="scientific">Pseudomonas syringae pv. helianthi</name>
    <dbReference type="NCBI Taxonomy" id="251654"/>
    <lineage>
        <taxon>Bacteria</taxon>
        <taxon>Pseudomonadati</taxon>
        <taxon>Pseudomonadota</taxon>
        <taxon>Gammaproteobacteria</taxon>
        <taxon>Pseudomonadales</taxon>
        <taxon>Pseudomonadaceae</taxon>
        <taxon>Pseudomonas</taxon>
    </lineage>
</organism>
<accession>A0A0N8RNM0</accession>
<dbReference type="AlphaFoldDB" id="A0A0N8RNM0"/>
<reference evidence="5 7" key="2">
    <citation type="submission" date="2018-08" db="EMBL/GenBank/DDBJ databases">
        <title>Recombination of ecologically and evolutionarily significant loci maintains genetic cohesion in the Pseudomonas syringae species complex.</title>
        <authorList>
            <person name="Dillon M."/>
            <person name="Thakur S."/>
            <person name="Almeida R.N.D."/>
            <person name="Weir B.S."/>
            <person name="Guttman D.S."/>
        </authorList>
    </citation>
    <scope>NUCLEOTIDE SEQUENCE [LARGE SCALE GENOMIC DNA]</scope>
    <source>
        <strain evidence="5 7">ICMP 3263</strain>
    </source>
</reference>
<dbReference type="Gene3D" id="3.40.605.10">
    <property type="entry name" value="Aldehyde Dehydrogenase, Chain A, domain 1"/>
    <property type="match status" value="1"/>
</dbReference>
<dbReference type="InterPro" id="IPR016162">
    <property type="entry name" value="Ald_DH_N"/>
</dbReference>
<evidence type="ECO:0000256" key="1">
    <source>
        <dbReference type="ARBA" id="ARBA00009986"/>
    </source>
</evidence>
<comment type="caution">
    <text evidence="4">The sequence shown here is derived from an EMBL/GenBank/DDBJ whole genome shotgun (WGS) entry which is preliminary data.</text>
</comment>
<dbReference type="FunFam" id="3.40.605.10:FF:000007">
    <property type="entry name" value="NAD/NADP-dependent betaine aldehyde dehydrogenase"/>
    <property type="match status" value="1"/>
</dbReference>
<dbReference type="CDD" id="cd07138">
    <property type="entry name" value="ALDH_CddD_SSP0762"/>
    <property type="match status" value="1"/>
</dbReference>
<evidence type="ECO:0000313" key="7">
    <source>
        <dbReference type="Proteomes" id="UP000279173"/>
    </source>
</evidence>
<dbReference type="GO" id="GO:0016620">
    <property type="term" value="F:oxidoreductase activity, acting on the aldehyde or oxo group of donors, NAD or NADP as acceptor"/>
    <property type="evidence" value="ECO:0007669"/>
    <property type="project" value="InterPro"/>
</dbReference>
<dbReference type="EMBL" id="RBUT01000050">
    <property type="protein sequence ID" value="RMV51154.1"/>
    <property type="molecule type" value="Genomic_DNA"/>
</dbReference>
<dbReference type="InterPro" id="IPR016163">
    <property type="entry name" value="Ald_DH_C"/>
</dbReference>
<dbReference type="EMBL" id="LJQM01000109">
    <property type="protein sequence ID" value="KPX45967.1"/>
    <property type="molecule type" value="Genomic_DNA"/>
</dbReference>
<keyword evidence="2" id="KW-0560">Oxidoreductase</keyword>
<dbReference type="PANTHER" id="PTHR42804">
    <property type="entry name" value="ALDEHYDE DEHYDROGENASE"/>
    <property type="match status" value="1"/>
</dbReference>
<evidence type="ECO:0000259" key="3">
    <source>
        <dbReference type="Pfam" id="PF00171"/>
    </source>
</evidence>